<feature type="transmembrane region" description="Helical" evidence="6">
    <location>
        <begin position="261"/>
        <end position="280"/>
    </location>
</feature>
<feature type="transmembrane region" description="Helical" evidence="6">
    <location>
        <begin position="593"/>
        <end position="615"/>
    </location>
</feature>
<comment type="subcellular location">
    <subcellularLocation>
        <location evidence="1">Membrane</location>
        <topology evidence="1">Multi-pass membrane protein</topology>
    </subcellularLocation>
</comment>
<evidence type="ECO:0000256" key="3">
    <source>
        <dbReference type="ARBA" id="ARBA00022989"/>
    </source>
</evidence>
<gene>
    <name evidence="7" type="ORF">JAAARDRAFT_655672</name>
</gene>
<feature type="transmembrane region" description="Helical" evidence="6">
    <location>
        <begin position="335"/>
        <end position="355"/>
    </location>
</feature>
<feature type="transmembrane region" description="Helical" evidence="6">
    <location>
        <begin position="456"/>
        <end position="482"/>
    </location>
</feature>
<keyword evidence="2 6" id="KW-0812">Transmembrane</keyword>
<evidence type="ECO:0000256" key="1">
    <source>
        <dbReference type="ARBA" id="ARBA00004141"/>
    </source>
</evidence>
<keyword evidence="3 6" id="KW-1133">Transmembrane helix</keyword>
<feature type="transmembrane region" description="Helical" evidence="6">
    <location>
        <begin position="525"/>
        <end position="543"/>
    </location>
</feature>
<dbReference type="Proteomes" id="UP000027265">
    <property type="component" value="Unassembled WGS sequence"/>
</dbReference>
<feature type="region of interest" description="Disordered" evidence="5">
    <location>
        <begin position="673"/>
        <end position="704"/>
    </location>
</feature>
<dbReference type="EMBL" id="KL197716">
    <property type="protein sequence ID" value="KDQ59197.1"/>
    <property type="molecule type" value="Genomic_DNA"/>
</dbReference>
<feature type="region of interest" description="Disordered" evidence="5">
    <location>
        <begin position="485"/>
        <end position="508"/>
    </location>
</feature>
<feature type="transmembrane region" description="Helical" evidence="6">
    <location>
        <begin position="292"/>
        <end position="315"/>
    </location>
</feature>
<dbReference type="InterPro" id="IPR036259">
    <property type="entry name" value="MFS_trans_sf"/>
</dbReference>
<name>A0A067Q6T3_9AGAM</name>
<feature type="region of interest" description="Disordered" evidence="5">
    <location>
        <begin position="366"/>
        <end position="390"/>
    </location>
</feature>
<evidence type="ECO:0000256" key="6">
    <source>
        <dbReference type="SAM" id="Phobius"/>
    </source>
</evidence>
<feature type="transmembrane region" description="Helical" evidence="6">
    <location>
        <begin position="223"/>
        <end position="241"/>
    </location>
</feature>
<proteinExistence type="predicted"/>
<dbReference type="GO" id="GO:0016020">
    <property type="term" value="C:membrane"/>
    <property type="evidence" value="ECO:0007669"/>
    <property type="project" value="UniProtKB-SubCell"/>
</dbReference>
<sequence length="704" mass="76614">MSRNDLGSATETDPLLGSSVPLKKPFYRPRPLWYVSCPYHSREPFWDIPYISYSELEILASPSFRLVPFAVIASLARGMTLAPRVQVYTQLSCAAIYDHYNHTTFPHYSQLPPSPNTTTLQSSTYYHLDPAGPHLDTLSLQYLSTHPRNTHTSTIVTFDQETDDEDPYEDPRRLPSKQCLSDPAVQSRAAKLQTTITVISGTLSALTTGWWGHFGEQHGRTRVLAFATLGLLLTDVMFILVSTPHNPLAGHGHKLLLVSPFIEGLLGGWTTLQGATWAYISDCTSDGSRSSILSRFNGVYFLGSALGPIIGAFFIRHPIIAVRDAKLHTTPTVATVFWISVLFEFVNVLLVIFVFPESLTRAKRNAAGKQRDTDGNDLEEENTGSSGKSSGGVMTIIRNFLSPLAIFLPYKKEGKRANWNLTWVAVSLFLYLLAAGIFQIKYLYAEHVFGWDAEQLSYYISAAGGSRALNLLFITPFVIATFKGTPPSPSSSSTSTDPTPTTTTTTKKPKPTLAQLAHAINFDLFLLRAALFLEILSHTLVTFGPTDPSTSSQALFVGFTLISCFGSSVVPAVQSLALCIMQVNGDDAGAGKLFGALASLQAVAQMIVGPMMFGLIYSETVAQFPKAIFTCAGAFCLVSVSFVLLVRPGGEAKPNTRKMKKARLEIDIERGRSRVSKDLGRRSISRPVCPGPPSGSGSGSGSSR</sequence>
<dbReference type="OrthoDB" id="3026777at2759"/>
<dbReference type="InParanoid" id="A0A067Q6T3"/>
<dbReference type="PANTHER" id="PTHR23507">
    <property type="entry name" value="ZGC:174356"/>
    <property type="match status" value="1"/>
</dbReference>
<keyword evidence="4 6" id="KW-0472">Membrane</keyword>
<protein>
    <recommendedName>
        <fullName evidence="9">Major facilitator superfamily (MFS) profile domain-containing protein</fullName>
    </recommendedName>
</protein>
<dbReference type="AlphaFoldDB" id="A0A067Q6T3"/>
<evidence type="ECO:0008006" key="9">
    <source>
        <dbReference type="Google" id="ProtNLM"/>
    </source>
</evidence>
<dbReference type="GO" id="GO:0022857">
    <property type="term" value="F:transmembrane transporter activity"/>
    <property type="evidence" value="ECO:0007669"/>
    <property type="project" value="InterPro"/>
</dbReference>
<keyword evidence="8" id="KW-1185">Reference proteome</keyword>
<dbReference type="SUPFAM" id="SSF103473">
    <property type="entry name" value="MFS general substrate transporter"/>
    <property type="match status" value="1"/>
</dbReference>
<feature type="compositionally biased region" description="Gly residues" evidence="5">
    <location>
        <begin position="694"/>
        <end position="704"/>
    </location>
</feature>
<accession>A0A067Q6T3</accession>
<evidence type="ECO:0000313" key="7">
    <source>
        <dbReference type="EMBL" id="KDQ59197.1"/>
    </source>
</evidence>
<feature type="transmembrane region" description="Helical" evidence="6">
    <location>
        <begin position="421"/>
        <end position="444"/>
    </location>
</feature>
<feature type="transmembrane region" description="Helical" evidence="6">
    <location>
        <begin position="627"/>
        <end position="650"/>
    </location>
</feature>
<evidence type="ECO:0000256" key="2">
    <source>
        <dbReference type="ARBA" id="ARBA00022692"/>
    </source>
</evidence>
<dbReference type="FunCoup" id="A0A067Q6T3">
    <property type="interactions" value="22"/>
</dbReference>
<evidence type="ECO:0000256" key="4">
    <source>
        <dbReference type="ARBA" id="ARBA00023136"/>
    </source>
</evidence>
<dbReference type="Pfam" id="PF07690">
    <property type="entry name" value="MFS_1"/>
    <property type="match status" value="1"/>
</dbReference>
<reference evidence="8" key="1">
    <citation type="journal article" date="2014" name="Proc. Natl. Acad. Sci. U.S.A.">
        <title>Extensive sampling of basidiomycete genomes demonstrates inadequacy of the white-rot/brown-rot paradigm for wood decay fungi.</title>
        <authorList>
            <person name="Riley R."/>
            <person name="Salamov A.A."/>
            <person name="Brown D.W."/>
            <person name="Nagy L.G."/>
            <person name="Floudas D."/>
            <person name="Held B.W."/>
            <person name="Levasseur A."/>
            <person name="Lombard V."/>
            <person name="Morin E."/>
            <person name="Otillar R."/>
            <person name="Lindquist E.A."/>
            <person name="Sun H."/>
            <person name="LaButti K.M."/>
            <person name="Schmutz J."/>
            <person name="Jabbour D."/>
            <person name="Luo H."/>
            <person name="Baker S.E."/>
            <person name="Pisabarro A.G."/>
            <person name="Walton J.D."/>
            <person name="Blanchette R.A."/>
            <person name="Henrissat B."/>
            <person name="Martin F."/>
            <person name="Cullen D."/>
            <person name="Hibbett D.S."/>
            <person name="Grigoriev I.V."/>
        </authorList>
    </citation>
    <scope>NUCLEOTIDE SEQUENCE [LARGE SCALE GENOMIC DNA]</scope>
    <source>
        <strain evidence="8">MUCL 33604</strain>
    </source>
</reference>
<dbReference type="InterPro" id="IPR011701">
    <property type="entry name" value="MFS"/>
</dbReference>
<evidence type="ECO:0000256" key="5">
    <source>
        <dbReference type="SAM" id="MobiDB-lite"/>
    </source>
</evidence>
<evidence type="ECO:0000313" key="8">
    <source>
        <dbReference type="Proteomes" id="UP000027265"/>
    </source>
</evidence>
<dbReference type="Gene3D" id="1.20.1250.20">
    <property type="entry name" value="MFS general substrate transporter like domains"/>
    <property type="match status" value="1"/>
</dbReference>
<dbReference type="HOGENOM" id="CLU_017517_1_0_1"/>
<feature type="compositionally biased region" description="Low complexity" evidence="5">
    <location>
        <begin position="490"/>
        <end position="506"/>
    </location>
</feature>
<dbReference type="PANTHER" id="PTHR23507:SF1">
    <property type="entry name" value="FI18259P1-RELATED"/>
    <property type="match status" value="1"/>
</dbReference>
<organism evidence="7 8">
    <name type="scientific">Jaapia argillacea MUCL 33604</name>
    <dbReference type="NCBI Taxonomy" id="933084"/>
    <lineage>
        <taxon>Eukaryota</taxon>
        <taxon>Fungi</taxon>
        <taxon>Dikarya</taxon>
        <taxon>Basidiomycota</taxon>
        <taxon>Agaricomycotina</taxon>
        <taxon>Agaricomycetes</taxon>
        <taxon>Agaricomycetidae</taxon>
        <taxon>Jaapiales</taxon>
        <taxon>Jaapiaceae</taxon>
        <taxon>Jaapia</taxon>
    </lineage>
</organism>
<feature type="transmembrane region" description="Helical" evidence="6">
    <location>
        <begin position="555"/>
        <end position="581"/>
    </location>
</feature>